<dbReference type="AlphaFoldDB" id="A0A4Q1KAM3"/>
<sequence>MAWLEGSWRNTTKSMDFHENWKRLDDQHLSAESYVLIKNDTVFYERIILTKTAKGWDYTVSVRDQNKELPVTFASTLLSDDLLVFENAKHDFPNRIEYKKITEDSLIATIFGTQKGKPVSEVFPMKKMQP</sequence>
<name>A0A4Q1KAM3_9FLAO</name>
<keyword evidence="3" id="KW-1185">Reference proteome</keyword>
<comment type="caution">
    <text evidence="2">The sequence shown here is derived from an EMBL/GenBank/DDBJ whole genome shotgun (WGS) entry which is preliminary data.</text>
</comment>
<dbReference type="OrthoDB" id="5382295at2"/>
<feature type="domain" description="DUF6265" evidence="1">
    <location>
        <begin position="2"/>
        <end position="110"/>
    </location>
</feature>
<dbReference type="RefSeq" id="WP_129460706.1">
    <property type="nucleotide sequence ID" value="NZ_SBKN01000002.1"/>
</dbReference>
<evidence type="ECO:0000259" key="1">
    <source>
        <dbReference type="Pfam" id="PF19780"/>
    </source>
</evidence>
<evidence type="ECO:0000313" key="3">
    <source>
        <dbReference type="Proteomes" id="UP000289857"/>
    </source>
</evidence>
<dbReference type="Pfam" id="PF19780">
    <property type="entry name" value="DUF6265"/>
    <property type="match status" value="1"/>
</dbReference>
<proteinExistence type="predicted"/>
<gene>
    <name evidence="2" type="ORF">EQG61_04445</name>
</gene>
<reference evidence="3" key="1">
    <citation type="submission" date="2019-01" db="EMBL/GenBank/DDBJ databases">
        <title>Cytophagaceae bacterium strain CAR-16.</title>
        <authorList>
            <person name="Chen W.-M."/>
        </authorList>
    </citation>
    <scope>NUCLEOTIDE SEQUENCE [LARGE SCALE GENOMIC DNA]</scope>
    <source>
        <strain evidence="3">WWJ-16</strain>
    </source>
</reference>
<dbReference type="InterPro" id="IPR046232">
    <property type="entry name" value="DUF6265"/>
</dbReference>
<evidence type="ECO:0000313" key="2">
    <source>
        <dbReference type="EMBL" id="RXR23223.1"/>
    </source>
</evidence>
<dbReference type="Proteomes" id="UP000289857">
    <property type="component" value="Unassembled WGS sequence"/>
</dbReference>
<accession>A0A4Q1KAM3</accession>
<organism evidence="2 3">
    <name type="scientific">Flavobacterium stagni</name>
    <dbReference type="NCBI Taxonomy" id="2506421"/>
    <lineage>
        <taxon>Bacteria</taxon>
        <taxon>Pseudomonadati</taxon>
        <taxon>Bacteroidota</taxon>
        <taxon>Flavobacteriia</taxon>
        <taxon>Flavobacteriales</taxon>
        <taxon>Flavobacteriaceae</taxon>
        <taxon>Flavobacterium</taxon>
    </lineage>
</organism>
<dbReference type="EMBL" id="SBKN01000002">
    <property type="protein sequence ID" value="RXR23223.1"/>
    <property type="molecule type" value="Genomic_DNA"/>
</dbReference>
<protein>
    <recommendedName>
        <fullName evidence="1">DUF6265 domain-containing protein</fullName>
    </recommendedName>
</protein>